<organism evidence="3 4">
    <name type="scientific">Oleoguttula mirabilis</name>
    <dbReference type="NCBI Taxonomy" id="1507867"/>
    <lineage>
        <taxon>Eukaryota</taxon>
        <taxon>Fungi</taxon>
        <taxon>Dikarya</taxon>
        <taxon>Ascomycota</taxon>
        <taxon>Pezizomycotina</taxon>
        <taxon>Dothideomycetes</taxon>
        <taxon>Dothideomycetidae</taxon>
        <taxon>Mycosphaerellales</taxon>
        <taxon>Teratosphaeriaceae</taxon>
        <taxon>Oleoguttula</taxon>
    </lineage>
</organism>
<protein>
    <recommendedName>
        <fullName evidence="2">DUF1308 domain-containing protein</fullName>
    </recommendedName>
</protein>
<evidence type="ECO:0000259" key="2">
    <source>
        <dbReference type="Pfam" id="PF07000"/>
    </source>
</evidence>
<evidence type="ECO:0000256" key="1">
    <source>
        <dbReference type="SAM" id="MobiDB-lite"/>
    </source>
</evidence>
<dbReference type="Proteomes" id="UP001324427">
    <property type="component" value="Unassembled WGS sequence"/>
</dbReference>
<dbReference type="AlphaFoldDB" id="A0AAV9J4U7"/>
<feature type="compositionally biased region" description="Acidic residues" evidence="1">
    <location>
        <begin position="190"/>
        <end position="207"/>
    </location>
</feature>
<feature type="compositionally biased region" description="Basic and acidic residues" evidence="1">
    <location>
        <begin position="526"/>
        <end position="536"/>
    </location>
</feature>
<dbReference type="EMBL" id="JAVFHQ010000078">
    <property type="protein sequence ID" value="KAK4539960.1"/>
    <property type="molecule type" value="Genomic_DNA"/>
</dbReference>
<evidence type="ECO:0000313" key="3">
    <source>
        <dbReference type="EMBL" id="KAK4539960.1"/>
    </source>
</evidence>
<proteinExistence type="predicted"/>
<dbReference type="PANTHER" id="PTHR13379">
    <property type="entry name" value="UNCHARACTERIZED DUF1308"/>
    <property type="match status" value="1"/>
</dbReference>
<feature type="domain" description="DUF1308" evidence="2">
    <location>
        <begin position="295"/>
        <end position="380"/>
    </location>
</feature>
<dbReference type="Pfam" id="PF07000">
    <property type="entry name" value="DUF1308"/>
    <property type="match status" value="1"/>
</dbReference>
<dbReference type="PANTHER" id="PTHR13379:SF0">
    <property type="entry name" value="UPF0415 PROTEIN C7ORF25"/>
    <property type="match status" value="1"/>
</dbReference>
<feature type="region of interest" description="Disordered" evidence="1">
    <location>
        <begin position="496"/>
        <end position="539"/>
    </location>
</feature>
<reference evidence="3 4" key="1">
    <citation type="submission" date="2021-11" db="EMBL/GenBank/DDBJ databases">
        <title>Black yeast isolated from Biological Soil Crust.</title>
        <authorList>
            <person name="Kurbessoian T."/>
        </authorList>
    </citation>
    <scope>NUCLEOTIDE SEQUENCE [LARGE SCALE GENOMIC DNA]</scope>
    <source>
        <strain evidence="3 4">CCFEE 5522</strain>
    </source>
</reference>
<accession>A0AAV9J4U7</accession>
<evidence type="ECO:0000313" key="4">
    <source>
        <dbReference type="Proteomes" id="UP001324427"/>
    </source>
</evidence>
<comment type="caution">
    <text evidence="3">The sequence shown here is derived from an EMBL/GenBank/DDBJ whole genome shotgun (WGS) entry which is preliminary data.</text>
</comment>
<name>A0AAV9J4U7_9PEZI</name>
<keyword evidence="4" id="KW-1185">Reference proteome</keyword>
<gene>
    <name evidence="3" type="ORF">LTR36_009930</name>
</gene>
<feature type="compositionally biased region" description="Basic and acidic residues" evidence="1">
    <location>
        <begin position="496"/>
        <end position="512"/>
    </location>
</feature>
<feature type="region of interest" description="Disordered" evidence="1">
    <location>
        <begin position="186"/>
        <end position="207"/>
    </location>
</feature>
<dbReference type="InterPro" id="IPR010733">
    <property type="entry name" value="DUF1308"/>
</dbReference>
<sequence length="570" mass="63558">MDVKQATMSPVQSKADEPTVAPTVDGLIVRAKALLRELEVFRERLQRLRHEDNVEVGHFRGNIRSELNMLERLRSKPNDEQTTHVARSSNLPFLEHLWSTVKKSRDVIALQKRVYTSSGVQILSQGMRHVNLDGISARVNGSQARDGGTKDGGVVVDAITDGGLTWIKSSLVTNQRLIYDLAKQGWDSGGSEDEDEDGVFPSNDDDDRDVPLLRTVKELTRAAKCFRVRTKSPQVHIVLPRIRTGETPEVDAILEKCRATGAILHSGEDVELAPELQDALRTMALDPMESFSDVLNIDCTILLAIVSEFSHAKVSKQPWFDVALRRQVEIEDNENLLPSLLYPAMSSHKLVCTQEAAKRMREIVETIGTPSEKARTAIIMGEESNKSQAELVRELQEWSAYEVPSDWQLPITVVDRNENACQSHLPPQALEAAASMTEINRSVFLYGWAAGRTTITSNRTVVKQVENALERSAEEIEDDVWPRIWLCPTARSLVGKEKRGAKKQADRGKEAAKGAANGGVWPLPDPLRRESQRRNGLDVLSQREGYEVEDLRPNGYPCEDVLAAKNASLR</sequence>